<dbReference type="SUPFAM" id="SSF57016">
    <property type="entry name" value="Plant lectins/antimicrobial peptides"/>
    <property type="match status" value="1"/>
</dbReference>
<feature type="chain" id="PRO_5025404937" description="Chitin-binding type-1 domain-containing protein" evidence="4">
    <location>
        <begin position="22"/>
        <end position="178"/>
    </location>
</feature>
<gene>
    <name evidence="6" type="ORF">BDU57DRAFT_232075</name>
</gene>
<feature type="signal peptide" evidence="4">
    <location>
        <begin position="1"/>
        <end position="21"/>
    </location>
</feature>
<feature type="disulfide bond" evidence="2">
    <location>
        <begin position="118"/>
        <end position="132"/>
    </location>
</feature>
<dbReference type="CDD" id="cd11618">
    <property type="entry name" value="ChtBD1_1"/>
    <property type="match status" value="1"/>
</dbReference>
<evidence type="ECO:0000256" key="1">
    <source>
        <dbReference type="ARBA" id="ARBA00022669"/>
    </source>
</evidence>
<comment type="caution">
    <text evidence="2">Lacks conserved residue(s) required for the propagation of feature annotation.</text>
</comment>
<evidence type="ECO:0000313" key="6">
    <source>
        <dbReference type="EMBL" id="KAF1916428.1"/>
    </source>
</evidence>
<dbReference type="AlphaFoldDB" id="A0A6A5QNJ2"/>
<dbReference type="Gene3D" id="3.30.60.10">
    <property type="entry name" value="Endochitinase-like"/>
    <property type="match status" value="1"/>
</dbReference>
<protein>
    <recommendedName>
        <fullName evidence="5">Chitin-binding type-1 domain-containing protein</fullName>
    </recommendedName>
</protein>
<dbReference type="Proteomes" id="UP000800096">
    <property type="component" value="Unassembled WGS sequence"/>
</dbReference>
<feature type="region of interest" description="Disordered" evidence="3">
    <location>
        <begin position="26"/>
        <end position="81"/>
    </location>
</feature>
<accession>A0A6A5QNJ2</accession>
<dbReference type="InterPro" id="IPR001002">
    <property type="entry name" value="Chitin-bd_1"/>
</dbReference>
<feature type="compositionally biased region" description="Basic and acidic residues" evidence="3">
    <location>
        <begin position="57"/>
        <end position="69"/>
    </location>
</feature>
<evidence type="ECO:0000313" key="7">
    <source>
        <dbReference type="Proteomes" id="UP000800096"/>
    </source>
</evidence>
<keyword evidence="4" id="KW-0732">Signal</keyword>
<evidence type="ECO:0000256" key="3">
    <source>
        <dbReference type="SAM" id="MobiDB-lite"/>
    </source>
</evidence>
<proteinExistence type="predicted"/>
<keyword evidence="7" id="KW-1185">Reference proteome</keyword>
<dbReference type="PROSITE" id="PS50941">
    <property type="entry name" value="CHIT_BIND_I_2"/>
    <property type="match status" value="1"/>
</dbReference>
<feature type="domain" description="Chitin-binding type-1" evidence="5">
    <location>
        <begin position="98"/>
        <end position="145"/>
    </location>
</feature>
<dbReference type="GO" id="GO:0008061">
    <property type="term" value="F:chitin binding"/>
    <property type="evidence" value="ECO:0007669"/>
    <property type="project" value="UniProtKB-UniRule"/>
</dbReference>
<organism evidence="6 7">
    <name type="scientific">Ampelomyces quisqualis</name>
    <name type="common">Powdery mildew agent</name>
    <dbReference type="NCBI Taxonomy" id="50730"/>
    <lineage>
        <taxon>Eukaryota</taxon>
        <taxon>Fungi</taxon>
        <taxon>Dikarya</taxon>
        <taxon>Ascomycota</taxon>
        <taxon>Pezizomycotina</taxon>
        <taxon>Dothideomycetes</taxon>
        <taxon>Pleosporomycetidae</taxon>
        <taxon>Pleosporales</taxon>
        <taxon>Pleosporineae</taxon>
        <taxon>Phaeosphaeriaceae</taxon>
        <taxon>Ampelomyces</taxon>
    </lineage>
</organism>
<keyword evidence="2" id="KW-1015">Disulfide bond</keyword>
<sequence>MHVHSFVAVTALALLAGSVTAEYAQADAQGKPPAHHGGPKPGAPKYEAYKPVQHGPPKHDAAKKPDHKPQPKPAHKKPGGYKPHYISKPIKGCAPSKNGYCGPRYGGTTCLNSGFGNCCSEFGRCGGRSNHCGKGCNPKYGVCYDENANPTRGPYPSYPAISVIYEPTQTIITTPTPD</sequence>
<dbReference type="InterPro" id="IPR036861">
    <property type="entry name" value="Endochitinase-like_sf"/>
</dbReference>
<dbReference type="EMBL" id="ML979135">
    <property type="protein sequence ID" value="KAF1916428.1"/>
    <property type="molecule type" value="Genomic_DNA"/>
</dbReference>
<evidence type="ECO:0000256" key="4">
    <source>
        <dbReference type="SAM" id="SignalP"/>
    </source>
</evidence>
<reference evidence="6" key="1">
    <citation type="journal article" date="2020" name="Stud. Mycol.">
        <title>101 Dothideomycetes genomes: a test case for predicting lifestyles and emergence of pathogens.</title>
        <authorList>
            <person name="Haridas S."/>
            <person name="Albert R."/>
            <person name="Binder M."/>
            <person name="Bloem J."/>
            <person name="Labutti K."/>
            <person name="Salamov A."/>
            <person name="Andreopoulos B."/>
            <person name="Baker S."/>
            <person name="Barry K."/>
            <person name="Bills G."/>
            <person name="Bluhm B."/>
            <person name="Cannon C."/>
            <person name="Castanera R."/>
            <person name="Culley D."/>
            <person name="Daum C."/>
            <person name="Ezra D."/>
            <person name="Gonzalez J."/>
            <person name="Henrissat B."/>
            <person name="Kuo A."/>
            <person name="Liang C."/>
            <person name="Lipzen A."/>
            <person name="Lutzoni F."/>
            <person name="Magnuson J."/>
            <person name="Mondo S."/>
            <person name="Nolan M."/>
            <person name="Ohm R."/>
            <person name="Pangilinan J."/>
            <person name="Park H.-J."/>
            <person name="Ramirez L."/>
            <person name="Alfaro M."/>
            <person name="Sun H."/>
            <person name="Tritt A."/>
            <person name="Yoshinaga Y."/>
            <person name="Zwiers L.-H."/>
            <person name="Turgeon B."/>
            <person name="Goodwin S."/>
            <person name="Spatafora J."/>
            <person name="Crous P."/>
            <person name="Grigoriev I."/>
        </authorList>
    </citation>
    <scope>NUCLEOTIDE SEQUENCE</scope>
    <source>
        <strain evidence="6">HMLAC05119</strain>
    </source>
</reference>
<name>A0A6A5QNJ2_AMPQU</name>
<evidence type="ECO:0000259" key="5">
    <source>
        <dbReference type="PROSITE" id="PS50941"/>
    </source>
</evidence>
<keyword evidence="1 2" id="KW-0147">Chitin-binding</keyword>
<evidence type="ECO:0000256" key="2">
    <source>
        <dbReference type="PROSITE-ProRule" id="PRU00261"/>
    </source>
</evidence>
<dbReference type="OrthoDB" id="1193027at2759"/>